<reference evidence="1 2" key="1">
    <citation type="submission" date="2017-07" db="EMBL/GenBank/DDBJ databases">
        <title>First draft Genome Sequence of Nocardia cerradoensis isolated from human infection.</title>
        <authorList>
            <person name="Carrasco G."/>
        </authorList>
    </citation>
    <scope>NUCLEOTIDE SEQUENCE [LARGE SCALE GENOMIC DNA]</scope>
    <source>
        <strain evidence="1 2">CNM20130759</strain>
    </source>
</reference>
<protein>
    <submittedName>
        <fullName evidence="1">Uncharacterized protein</fullName>
    </submittedName>
</protein>
<accession>A0A231GTE8</accession>
<keyword evidence="2" id="KW-1185">Reference proteome</keyword>
<dbReference type="AlphaFoldDB" id="A0A231GTE8"/>
<gene>
    <name evidence="1" type="ORF">B7C42_08035</name>
</gene>
<dbReference type="RefSeq" id="WP_039782312.1">
    <property type="nucleotide sequence ID" value="NZ_JAAXOR010000007.1"/>
</dbReference>
<name>A0A231GTE8_9NOCA</name>
<dbReference type="EMBL" id="NGAF01000053">
    <property type="protein sequence ID" value="OXR39889.1"/>
    <property type="molecule type" value="Genomic_DNA"/>
</dbReference>
<proteinExistence type="predicted"/>
<sequence>MPGNKYIKLDTTTGNLTEQAAVQTSAGAGDAGKIPALDSSGRLDNSMLPVGIGADTATITASEALAAGDFVNIWNSTGPKVRKADATTAGKEAHGFVLAAVSSGASATVYFEGTNTGVTGATAGPVFLATTAGTATSTPPSGSGNVVQRLGVAVSATAINFEGQPPVVLA</sequence>
<organism evidence="1 2">
    <name type="scientific">Nocardia cerradoensis</name>
    <dbReference type="NCBI Taxonomy" id="85688"/>
    <lineage>
        <taxon>Bacteria</taxon>
        <taxon>Bacillati</taxon>
        <taxon>Actinomycetota</taxon>
        <taxon>Actinomycetes</taxon>
        <taxon>Mycobacteriales</taxon>
        <taxon>Nocardiaceae</taxon>
        <taxon>Nocardia</taxon>
    </lineage>
</organism>
<comment type="caution">
    <text evidence="1">The sequence shown here is derived from an EMBL/GenBank/DDBJ whole genome shotgun (WGS) entry which is preliminary data.</text>
</comment>
<evidence type="ECO:0000313" key="1">
    <source>
        <dbReference type="EMBL" id="OXR39889.1"/>
    </source>
</evidence>
<evidence type="ECO:0000313" key="2">
    <source>
        <dbReference type="Proteomes" id="UP000215506"/>
    </source>
</evidence>
<dbReference type="Proteomes" id="UP000215506">
    <property type="component" value="Unassembled WGS sequence"/>
</dbReference>